<feature type="compositionally biased region" description="Low complexity" evidence="1">
    <location>
        <begin position="19"/>
        <end position="29"/>
    </location>
</feature>
<comment type="caution">
    <text evidence="2">The sequence shown here is derived from an EMBL/GenBank/DDBJ whole genome shotgun (WGS) entry which is preliminary data.</text>
</comment>
<feature type="compositionally biased region" description="Polar residues" evidence="1">
    <location>
        <begin position="1"/>
        <end position="11"/>
    </location>
</feature>
<evidence type="ECO:0000313" key="2">
    <source>
        <dbReference type="EMBL" id="GJE98443.1"/>
    </source>
</evidence>
<accession>A0A9P3LKD5</accession>
<evidence type="ECO:0000256" key="1">
    <source>
        <dbReference type="SAM" id="MobiDB-lite"/>
    </source>
</evidence>
<proteinExistence type="predicted"/>
<gene>
    <name evidence="2" type="ORF">PsYK624_146730</name>
</gene>
<organism evidence="2 3">
    <name type="scientific">Phanerochaete sordida</name>
    <dbReference type="NCBI Taxonomy" id="48140"/>
    <lineage>
        <taxon>Eukaryota</taxon>
        <taxon>Fungi</taxon>
        <taxon>Dikarya</taxon>
        <taxon>Basidiomycota</taxon>
        <taxon>Agaricomycotina</taxon>
        <taxon>Agaricomycetes</taxon>
        <taxon>Polyporales</taxon>
        <taxon>Phanerochaetaceae</taxon>
        <taxon>Phanerochaete</taxon>
    </lineage>
</organism>
<dbReference type="Proteomes" id="UP000703269">
    <property type="component" value="Unassembled WGS sequence"/>
</dbReference>
<sequence>MVCGPTSSASTRAPPATPHSPCRSSRPPSGAGARLDTLNRHGPPQPPCCGSRASSPTSTRSPSRRPSVHSPLRRTWYRSSGAWGSRSISGVSPMVQRLAQHSRRWSRRTSAAPSRRTNVTMMTMIGSWTRLPLALQPTTLEPPLVHRAVRSRGSWISVVDDRPHILDCADTTGRGTLL</sequence>
<protein>
    <submittedName>
        <fullName evidence="2">Uncharacterized protein</fullName>
    </submittedName>
</protein>
<reference evidence="2 3" key="1">
    <citation type="submission" date="2021-08" db="EMBL/GenBank/DDBJ databases">
        <title>Draft Genome Sequence of Phanerochaete sordida strain YK-624.</title>
        <authorList>
            <person name="Mori T."/>
            <person name="Dohra H."/>
            <person name="Suzuki T."/>
            <person name="Kawagishi H."/>
            <person name="Hirai H."/>
        </authorList>
    </citation>
    <scope>NUCLEOTIDE SEQUENCE [LARGE SCALE GENOMIC DNA]</scope>
    <source>
        <strain evidence="2 3">YK-624</strain>
    </source>
</reference>
<name>A0A9P3LKD5_9APHY</name>
<feature type="region of interest" description="Disordered" evidence="1">
    <location>
        <begin position="1"/>
        <end position="73"/>
    </location>
</feature>
<feature type="compositionally biased region" description="Basic residues" evidence="1">
    <location>
        <begin position="62"/>
        <end position="73"/>
    </location>
</feature>
<feature type="compositionally biased region" description="Low complexity" evidence="1">
    <location>
        <begin position="51"/>
        <end position="61"/>
    </location>
</feature>
<dbReference type="EMBL" id="BPQB01000088">
    <property type="protein sequence ID" value="GJE98443.1"/>
    <property type="molecule type" value="Genomic_DNA"/>
</dbReference>
<evidence type="ECO:0000313" key="3">
    <source>
        <dbReference type="Proteomes" id="UP000703269"/>
    </source>
</evidence>
<keyword evidence="3" id="KW-1185">Reference proteome</keyword>
<dbReference type="AlphaFoldDB" id="A0A9P3LKD5"/>